<protein>
    <submittedName>
        <fullName evidence="1">Uncharacterized protein</fullName>
    </submittedName>
</protein>
<proteinExistence type="predicted"/>
<feature type="non-terminal residue" evidence="1">
    <location>
        <position position="89"/>
    </location>
</feature>
<name>A0A2H0UZS3_9BACT</name>
<comment type="caution">
    <text evidence="1">The sequence shown here is derived from an EMBL/GenBank/DDBJ whole genome shotgun (WGS) entry which is preliminary data.</text>
</comment>
<dbReference type="AlphaFoldDB" id="A0A2H0UZS3"/>
<accession>A0A2H0UZS3</accession>
<evidence type="ECO:0000313" key="1">
    <source>
        <dbReference type="EMBL" id="PIR92322.1"/>
    </source>
</evidence>
<reference evidence="2" key="1">
    <citation type="submission" date="2017-09" db="EMBL/GenBank/DDBJ databases">
        <title>Depth-based differentiation of microbial function through sediment-hosted aquifers and enrichment of novel symbionts in the deep terrestrial subsurface.</title>
        <authorList>
            <person name="Probst A.J."/>
            <person name="Ladd B."/>
            <person name="Jarett J.K."/>
            <person name="Geller-Mcgrath D.E."/>
            <person name="Sieber C.M.K."/>
            <person name="Emerson J.B."/>
            <person name="Anantharaman K."/>
            <person name="Thomas B.C."/>
            <person name="Malmstrom R."/>
            <person name="Stieglmeier M."/>
            <person name="Klingl A."/>
            <person name="Woyke T."/>
            <person name="Ryan C.M."/>
            <person name="Banfield J.F."/>
        </authorList>
    </citation>
    <scope>NUCLEOTIDE SEQUENCE [LARGE SCALE GENOMIC DNA]</scope>
</reference>
<dbReference type="EMBL" id="PFAT01000029">
    <property type="protein sequence ID" value="PIR92322.1"/>
    <property type="molecule type" value="Genomic_DNA"/>
</dbReference>
<sequence>MSKRKAEGGVGVPRSRASSLRGKNSAFLLPNQNEASPATCLNTWKAGHHRKILFSLGEKEIGRAQNEKSKEYFSVVWRACRAVAGLASL</sequence>
<evidence type="ECO:0000313" key="2">
    <source>
        <dbReference type="Proteomes" id="UP000228510"/>
    </source>
</evidence>
<dbReference type="Proteomes" id="UP000228510">
    <property type="component" value="Unassembled WGS sequence"/>
</dbReference>
<gene>
    <name evidence="1" type="ORF">COU01_02275</name>
</gene>
<organism evidence="1 2">
    <name type="scientific">Candidatus Falkowbacteria bacterium CG10_big_fil_rev_8_21_14_0_10_44_15</name>
    <dbReference type="NCBI Taxonomy" id="1974569"/>
    <lineage>
        <taxon>Bacteria</taxon>
        <taxon>Candidatus Falkowiibacteriota</taxon>
    </lineage>
</organism>